<feature type="transmembrane region" description="Helical" evidence="6">
    <location>
        <begin position="109"/>
        <end position="128"/>
    </location>
</feature>
<dbReference type="GO" id="GO:0005886">
    <property type="term" value="C:plasma membrane"/>
    <property type="evidence" value="ECO:0007669"/>
    <property type="project" value="TreeGrafter"/>
</dbReference>
<feature type="transmembrane region" description="Helical" evidence="6">
    <location>
        <begin position="49"/>
        <end position="67"/>
    </location>
</feature>
<dbReference type="Pfam" id="PF04241">
    <property type="entry name" value="DUF423"/>
    <property type="match status" value="1"/>
</dbReference>
<dbReference type="EMBL" id="CP036426">
    <property type="protein sequence ID" value="QDV34252.1"/>
    <property type="molecule type" value="Genomic_DNA"/>
</dbReference>
<dbReference type="KEGG" id="tpla:ElP_21370"/>
<evidence type="ECO:0000256" key="5">
    <source>
        <dbReference type="ARBA" id="ARBA00023136"/>
    </source>
</evidence>
<evidence type="ECO:0000256" key="1">
    <source>
        <dbReference type="ARBA" id="ARBA00004141"/>
    </source>
</evidence>
<evidence type="ECO:0000256" key="2">
    <source>
        <dbReference type="ARBA" id="ARBA00009694"/>
    </source>
</evidence>
<feature type="transmembrane region" description="Helical" evidence="6">
    <location>
        <begin position="79"/>
        <end position="103"/>
    </location>
</feature>
<sequence length="160" mass="15954">MMGGAAWVRVGAILGGLAVVAGTFGAHGLEGKVEPGDLETFEVGVRYQMYHAFALIAVGLLAMRTGLGSGSASGASRALSASGWLFLVGSIVFPGSLYLLVLAGGTADWLGMIAPIGGLALIAGWFAMASACRADRFGPGAGAEELDGAGVGAEDPQRVA</sequence>
<name>A0A518H093_9BACT</name>
<evidence type="ECO:0000256" key="3">
    <source>
        <dbReference type="ARBA" id="ARBA00022692"/>
    </source>
</evidence>
<evidence type="ECO:0000313" key="7">
    <source>
        <dbReference type="EMBL" id="QDV34252.1"/>
    </source>
</evidence>
<dbReference type="InterPro" id="IPR006696">
    <property type="entry name" value="DUF423"/>
</dbReference>
<evidence type="ECO:0000313" key="8">
    <source>
        <dbReference type="Proteomes" id="UP000317835"/>
    </source>
</evidence>
<comment type="subcellular location">
    <subcellularLocation>
        <location evidence="1">Membrane</location>
        <topology evidence="1">Multi-pass membrane protein</topology>
    </subcellularLocation>
</comment>
<evidence type="ECO:0008006" key="9">
    <source>
        <dbReference type="Google" id="ProtNLM"/>
    </source>
</evidence>
<keyword evidence="3 6" id="KW-0812">Transmembrane</keyword>
<keyword evidence="4 6" id="KW-1133">Transmembrane helix</keyword>
<accession>A0A518H093</accession>
<keyword evidence="8" id="KW-1185">Reference proteome</keyword>
<keyword evidence="5 6" id="KW-0472">Membrane</keyword>
<dbReference type="PANTHER" id="PTHR43461">
    <property type="entry name" value="TRANSMEMBRANE PROTEIN 256"/>
    <property type="match status" value="1"/>
</dbReference>
<dbReference type="RefSeq" id="WP_231749637.1">
    <property type="nucleotide sequence ID" value="NZ_CP036426.1"/>
</dbReference>
<dbReference type="PANTHER" id="PTHR43461:SF1">
    <property type="entry name" value="TRANSMEMBRANE PROTEIN 256"/>
    <property type="match status" value="1"/>
</dbReference>
<dbReference type="Proteomes" id="UP000317835">
    <property type="component" value="Chromosome"/>
</dbReference>
<evidence type="ECO:0000256" key="4">
    <source>
        <dbReference type="ARBA" id="ARBA00022989"/>
    </source>
</evidence>
<proteinExistence type="inferred from homology"/>
<reference evidence="7 8" key="1">
    <citation type="submission" date="2019-02" db="EMBL/GenBank/DDBJ databases">
        <title>Deep-cultivation of Planctomycetes and their phenomic and genomic characterization uncovers novel biology.</title>
        <authorList>
            <person name="Wiegand S."/>
            <person name="Jogler M."/>
            <person name="Boedeker C."/>
            <person name="Pinto D."/>
            <person name="Vollmers J."/>
            <person name="Rivas-Marin E."/>
            <person name="Kohn T."/>
            <person name="Peeters S.H."/>
            <person name="Heuer A."/>
            <person name="Rast P."/>
            <person name="Oberbeckmann S."/>
            <person name="Bunk B."/>
            <person name="Jeske O."/>
            <person name="Meyerdierks A."/>
            <person name="Storesund J.E."/>
            <person name="Kallscheuer N."/>
            <person name="Luecker S."/>
            <person name="Lage O.M."/>
            <person name="Pohl T."/>
            <person name="Merkel B.J."/>
            <person name="Hornburger P."/>
            <person name="Mueller R.-W."/>
            <person name="Bruemmer F."/>
            <person name="Labrenz M."/>
            <person name="Spormann A.M."/>
            <person name="Op den Camp H."/>
            <person name="Overmann J."/>
            <person name="Amann R."/>
            <person name="Jetten M.S.M."/>
            <person name="Mascher T."/>
            <person name="Medema M.H."/>
            <person name="Devos D.P."/>
            <person name="Kaster A.-K."/>
            <person name="Ovreas L."/>
            <person name="Rohde M."/>
            <person name="Galperin M.Y."/>
            <person name="Jogler C."/>
        </authorList>
    </citation>
    <scope>NUCLEOTIDE SEQUENCE [LARGE SCALE GENOMIC DNA]</scope>
    <source>
        <strain evidence="7 8">ElP</strain>
    </source>
</reference>
<evidence type="ECO:0000256" key="6">
    <source>
        <dbReference type="SAM" id="Phobius"/>
    </source>
</evidence>
<gene>
    <name evidence="7" type="ORF">ElP_21370</name>
</gene>
<comment type="similarity">
    <text evidence="2">Belongs to the UPF0382 family.</text>
</comment>
<dbReference type="AlphaFoldDB" id="A0A518H093"/>
<organism evidence="7 8">
    <name type="scientific">Tautonia plasticadhaerens</name>
    <dbReference type="NCBI Taxonomy" id="2527974"/>
    <lineage>
        <taxon>Bacteria</taxon>
        <taxon>Pseudomonadati</taxon>
        <taxon>Planctomycetota</taxon>
        <taxon>Planctomycetia</taxon>
        <taxon>Isosphaerales</taxon>
        <taxon>Isosphaeraceae</taxon>
        <taxon>Tautonia</taxon>
    </lineage>
</organism>
<protein>
    <recommendedName>
        <fullName evidence="9">DUF423 domain-containing protein</fullName>
    </recommendedName>
</protein>